<gene>
    <name evidence="2" type="ORF">MSZNOR_3007</name>
</gene>
<accession>A0ABM9I421</accession>
<dbReference type="EMBL" id="OX458333">
    <property type="protein sequence ID" value="CAI8877941.1"/>
    <property type="molecule type" value="Genomic_DNA"/>
</dbReference>
<protein>
    <submittedName>
        <fullName evidence="2">Uncharacterized protein</fullName>
    </submittedName>
</protein>
<evidence type="ECO:0000256" key="1">
    <source>
        <dbReference type="SAM" id="SignalP"/>
    </source>
</evidence>
<evidence type="ECO:0000313" key="3">
    <source>
        <dbReference type="Proteomes" id="UP001162030"/>
    </source>
</evidence>
<organism evidence="2 3">
    <name type="scientific">Methylocaldum szegediense</name>
    <dbReference type="NCBI Taxonomy" id="73780"/>
    <lineage>
        <taxon>Bacteria</taxon>
        <taxon>Pseudomonadati</taxon>
        <taxon>Pseudomonadota</taxon>
        <taxon>Gammaproteobacteria</taxon>
        <taxon>Methylococcales</taxon>
        <taxon>Methylococcaceae</taxon>
        <taxon>Methylocaldum</taxon>
    </lineage>
</organism>
<dbReference type="RefSeq" id="WP_026611203.1">
    <property type="nucleotide sequence ID" value="NZ_OX458333.1"/>
</dbReference>
<reference evidence="2 3" key="1">
    <citation type="submission" date="2023-03" db="EMBL/GenBank/DDBJ databases">
        <authorList>
            <person name="Pearce D."/>
        </authorList>
    </citation>
    <scope>NUCLEOTIDE SEQUENCE [LARGE SCALE GENOMIC DNA]</scope>
    <source>
        <strain evidence="2">Msz</strain>
    </source>
</reference>
<dbReference type="Proteomes" id="UP001162030">
    <property type="component" value="Chromosome"/>
</dbReference>
<keyword evidence="1" id="KW-0732">Signal</keyword>
<sequence length="190" mass="20174">MKKTKLMTLLCTLAPSILASSPSWAETPDYLKLKEVEVEWKSGGKGKVLDVEIETSGAVPMDGKAGAFGYGALTDGTNNVLVLVTHLPIQDSTHVDPKSGFHPHVLDLKQPTSACPGATLEVDLESSGNNTAFDANYKWSINGTKIKIENVPVADLGDAGVENVVSFTIKPVLDAKNNPTNLCVTVAEQI</sequence>
<name>A0ABM9I421_9GAMM</name>
<feature type="chain" id="PRO_5045429197" evidence="1">
    <location>
        <begin position="26"/>
        <end position="190"/>
    </location>
</feature>
<proteinExistence type="predicted"/>
<keyword evidence="3" id="KW-1185">Reference proteome</keyword>
<feature type="signal peptide" evidence="1">
    <location>
        <begin position="1"/>
        <end position="25"/>
    </location>
</feature>
<evidence type="ECO:0000313" key="2">
    <source>
        <dbReference type="EMBL" id="CAI8877941.1"/>
    </source>
</evidence>